<feature type="compositionally biased region" description="Polar residues" evidence="1">
    <location>
        <begin position="411"/>
        <end position="420"/>
    </location>
</feature>
<sequence length="737" mass="78261">MRRRFNDEAVSAAIATVLLFAGVLGIISGMMVTITPLINEKHGSVERQAMAGQMEDLAAETVRISENGLPGDSATLQLRPHTGELGWNLAHGGTWYSVAFVDGGSFRLDGLLDLDDKTRIRYSESEVSAACFSDLRANKDATWNYRIPNISGTILATPATSLQQPLYETTVKYTSGASSSTYSLIPGSVLSTASVGESWLQSDGPLKVIFLRGTGGVTMVEPDLANPSDGKGRAWTIPMPTGSVSLHLVSSDLTTISWNSNSNSGTATSTGSPATWNGDFTTLAGDVMTVHSSSPARLMMVWGSGTGATVWPDDGGSGLGISHTLPAAAGSILIENPETTSIAVQIDGLFNTISAQSSMRISWPAVSSQIQSTGPVQIHWLAEDASNSYRTGSLEMIPATDTGRSSGLEHSYTTPTSASDESVLIQKASPETSLTLIADLEAGQSPHITVNDSTGSQLATLSPTASNLVRTAVNSTDILNDAPFRIISVAGDDGMMEIRQDGEQRCLPIGYWASGWVELNLPWDDFSHYSTAIVKDAWKDGSHPLGVEVTLLGPQNGAPHDTLAAAWGAHLPRLNYEFQSSVSGMEIGYRGGFVGTNHPEYQADVLVLPPAREGPGPRLAVTIPLTMPADSSSIGNSQVALTVSLDQRVQLVSVQAHEIRRGWDGPYGAAIAAESSQELAFSADWLTFPGRIDLLDDYVGWVQLTHSSPEAVYHASGEPIMFNLQLSQISIDTELII</sequence>
<dbReference type="AlphaFoldDB" id="A0A075GLB3"/>
<evidence type="ECO:0000256" key="1">
    <source>
        <dbReference type="SAM" id="MobiDB-lite"/>
    </source>
</evidence>
<evidence type="ECO:0000313" key="2">
    <source>
        <dbReference type="EMBL" id="AIF02722.1"/>
    </source>
</evidence>
<accession>A0A075GLB3</accession>
<proteinExistence type="predicted"/>
<name>A0A075GLB3_9EURY</name>
<protein>
    <submittedName>
        <fullName evidence="2">Uncharacterized protein</fullName>
    </submittedName>
</protein>
<dbReference type="EMBL" id="KF900659">
    <property type="protein sequence ID" value="AIF02722.1"/>
    <property type="molecule type" value="Genomic_DNA"/>
</dbReference>
<reference evidence="2" key="1">
    <citation type="journal article" date="2014" name="Genome Biol. Evol.">
        <title>Pangenome evidence for extensive interdomain horizontal transfer affecting lineage core and shell genes in uncultured planktonic thaumarchaeota and euryarchaeota.</title>
        <authorList>
            <person name="Deschamps P."/>
            <person name="Zivanovic Y."/>
            <person name="Moreira D."/>
            <person name="Rodriguez-Valera F."/>
            <person name="Lopez-Garcia P."/>
        </authorList>
    </citation>
    <scope>NUCLEOTIDE SEQUENCE</scope>
</reference>
<organism evidence="2">
    <name type="scientific">uncultured marine group II/III euryarchaeote KM3_159_H12</name>
    <dbReference type="NCBI Taxonomy" id="1457909"/>
    <lineage>
        <taxon>Archaea</taxon>
        <taxon>Methanobacteriati</taxon>
        <taxon>Methanobacteriota</taxon>
        <taxon>environmental samples</taxon>
    </lineage>
</organism>
<feature type="region of interest" description="Disordered" evidence="1">
    <location>
        <begin position="401"/>
        <end position="423"/>
    </location>
</feature>